<dbReference type="GeneID" id="6074073"/>
<proteinExistence type="predicted"/>
<name>B0D2H4_LACBS</name>
<sequence>MQFSTPHNQEMISRRSRRKLAIRIIGSIEKASKYSFEFHSSLFNVLDAAHWTLGEFLYYTFRTKDEHGVNIHCTIQHSKYSQHFLQGTSKHTPATILEAWFWSLDGRISEGSPDLDLMYSIDTPYTEIKPVRAALTSFAAQLIEKKLVREAKEAVKVADVIQKHQPLTWNYMMNIAMPESRGQHGADKTVGTRRPTSVVCTHAISTLNFARNNEARLLPLARGLLYFASSAPVNLFAYGSRIGEMPAYSTISNTLQGLSDQEAAITTSHGRDPTKFGVLQFDNVQNYLRQRDPRIGRENKMNIGIAATYIELEDMDPKAFDLDDKLKRLAENKRAKLTVNQLIDMIDQPHLDVVSSLHWLRALTNYIPELAKWKTHVSMLFRTRASRLRLPARASKVHPLASSGKNETVTTDLKDALIDFFSQIGQKHGDYLRRLLLVGGDGLTYEKMIQLQVYLQMHDDDLESFRLLQPILADWHAEWTDLSRTYEAHWDSLLSIDPSSLGHSAGQLGRTAPSNLKKVDYFPSAEFLYLVLDMRMLDCWRLHFGCDNIFQHFKSLSDSNKIPDIEILEATALKLHRTFSCTRAHYRALNDISGTSEWSRLVPLGTPWVAPVVDKSSLVGVPNLPNSTPAHSSSKTKSASTSKKAKKAKEDAERLKSFRGDRVLANSICFMRDALISREMSQAVAEGDVGRVWEVMKVMLFTFAGSSHSKYTNYLLEMVCSLELESSPELRGVILRGTLVNLTGKEGGFSAADFLQEFFNRLLEAIVEKKGVEYGAKFIRQKISRNLHHFARIKLDLRQAVGLAKHGGQHKAPHLKPEVVTLLNIYRETELHSRRPGRIYGARDTTRARNHNTSSSLLHGDSPTLAAPQEDSENISDVDDESDGDTATFGYMEVDEGELVFRNIDEFIDDLDMWCGEEPEHDGIDGIDRDEAMDVAAEENIF</sequence>
<dbReference type="HOGENOM" id="CLU_006728_0_0_1"/>
<gene>
    <name evidence="3" type="ORF">LACBIDRAFT_324616</name>
</gene>
<feature type="compositionally biased region" description="Acidic residues" evidence="1">
    <location>
        <begin position="870"/>
        <end position="884"/>
    </location>
</feature>
<evidence type="ECO:0000256" key="1">
    <source>
        <dbReference type="SAM" id="MobiDB-lite"/>
    </source>
</evidence>
<dbReference type="InterPro" id="IPR046496">
    <property type="entry name" value="DUF6589"/>
</dbReference>
<feature type="compositionally biased region" description="Low complexity" evidence="1">
    <location>
        <begin position="627"/>
        <end position="642"/>
    </location>
</feature>
<organism evidence="4">
    <name type="scientific">Laccaria bicolor (strain S238N-H82 / ATCC MYA-4686)</name>
    <name type="common">Bicoloured deceiver</name>
    <name type="synonym">Laccaria laccata var. bicolor</name>
    <dbReference type="NCBI Taxonomy" id="486041"/>
    <lineage>
        <taxon>Eukaryota</taxon>
        <taxon>Fungi</taxon>
        <taxon>Dikarya</taxon>
        <taxon>Basidiomycota</taxon>
        <taxon>Agaricomycotina</taxon>
        <taxon>Agaricomycetes</taxon>
        <taxon>Agaricomycetidae</taxon>
        <taxon>Agaricales</taxon>
        <taxon>Agaricineae</taxon>
        <taxon>Hydnangiaceae</taxon>
        <taxon>Laccaria</taxon>
    </lineage>
</organism>
<dbReference type="Proteomes" id="UP000001194">
    <property type="component" value="Unassembled WGS sequence"/>
</dbReference>
<dbReference type="EMBL" id="DS547096">
    <property type="protein sequence ID" value="EDR10750.1"/>
    <property type="molecule type" value="Genomic_DNA"/>
</dbReference>
<evidence type="ECO:0000259" key="2">
    <source>
        <dbReference type="Pfam" id="PF20231"/>
    </source>
</evidence>
<accession>B0D2H4</accession>
<keyword evidence="4" id="KW-1185">Reference proteome</keyword>
<dbReference type="AlphaFoldDB" id="B0D2H4"/>
<dbReference type="OrthoDB" id="3256296at2759"/>
<dbReference type="InParanoid" id="B0D2H4"/>
<dbReference type="KEGG" id="lbc:LACBIDRAFT_324616"/>
<feature type="domain" description="DUF6589" evidence="2">
    <location>
        <begin position="332"/>
        <end position="810"/>
    </location>
</feature>
<evidence type="ECO:0000313" key="3">
    <source>
        <dbReference type="EMBL" id="EDR10750.1"/>
    </source>
</evidence>
<dbReference type="Pfam" id="PF20231">
    <property type="entry name" value="DUF6589"/>
    <property type="match status" value="1"/>
</dbReference>
<feature type="region of interest" description="Disordered" evidence="1">
    <location>
        <begin position="836"/>
        <end position="885"/>
    </location>
</feature>
<evidence type="ECO:0000313" key="4">
    <source>
        <dbReference type="Proteomes" id="UP000001194"/>
    </source>
</evidence>
<feature type="region of interest" description="Disordered" evidence="1">
    <location>
        <begin position="624"/>
        <end position="653"/>
    </location>
</feature>
<protein>
    <submittedName>
        <fullName evidence="3">Predicted protein</fullName>
    </submittedName>
</protein>
<dbReference type="RefSeq" id="XP_001878051.1">
    <property type="nucleotide sequence ID" value="XM_001878016.1"/>
</dbReference>
<reference evidence="3 4" key="1">
    <citation type="journal article" date="2008" name="Nature">
        <title>The genome of Laccaria bicolor provides insights into mycorrhizal symbiosis.</title>
        <authorList>
            <person name="Martin F."/>
            <person name="Aerts A."/>
            <person name="Ahren D."/>
            <person name="Brun A."/>
            <person name="Danchin E.G.J."/>
            <person name="Duchaussoy F."/>
            <person name="Gibon J."/>
            <person name="Kohler A."/>
            <person name="Lindquist E."/>
            <person name="Pereda V."/>
            <person name="Salamov A."/>
            <person name="Shapiro H.J."/>
            <person name="Wuyts J."/>
            <person name="Blaudez D."/>
            <person name="Buee M."/>
            <person name="Brokstein P."/>
            <person name="Canbaeck B."/>
            <person name="Cohen D."/>
            <person name="Courty P.E."/>
            <person name="Coutinho P.M."/>
            <person name="Delaruelle C."/>
            <person name="Detter J.C."/>
            <person name="Deveau A."/>
            <person name="DiFazio S."/>
            <person name="Duplessis S."/>
            <person name="Fraissinet-Tachet L."/>
            <person name="Lucic E."/>
            <person name="Frey-Klett P."/>
            <person name="Fourrey C."/>
            <person name="Feussner I."/>
            <person name="Gay G."/>
            <person name="Grimwood J."/>
            <person name="Hoegger P.J."/>
            <person name="Jain P."/>
            <person name="Kilaru S."/>
            <person name="Labbe J."/>
            <person name="Lin Y.C."/>
            <person name="Legue V."/>
            <person name="Le Tacon F."/>
            <person name="Marmeisse R."/>
            <person name="Melayah D."/>
            <person name="Montanini B."/>
            <person name="Muratet M."/>
            <person name="Nehls U."/>
            <person name="Niculita-Hirzel H."/>
            <person name="Oudot-Le Secq M.P."/>
            <person name="Peter M."/>
            <person name="Quesneville H."/>
            <person name="Rajashekar B."/>
            <person name="Reich M."/>
            <person name="Rouhier N."/>
            <person name="Schmutz J."/>
            <person name="Yin T."/>
            <person name="Chalot M."/>
            <person name="Henrissat B."/>
            <person name="Kuees U."/>
            <person name="Lucas S."/>
            <person name="Van de Peer Y."/>
            <person name="Podila G.K."/>
            <person name="Polle A."/>
            <person name="Pukkila P.J."/>
            <person name="Richardson P.M."/>
            <person name="Rouze P."/>
            <person name="Sanders I.R."/>
            <person name="Stajich J.E."/>
            <person name="Tunlid A."/>
            <person name="Tuskan G."/>
            <person name="Grigoriev I.V."/>
        </authorList>
    </citation>
    <scope>NUCLEOTIDE SEQUENCE [LARGE SCALE GENOMIC DNA]</scope>
    <source>
        <strain evidence="4">S238N-H82 / ATCC MYA-4686</strain>
    </source>
</reference>